<accession>A0AAE0L3D0</accession>
<organism evidence="2 3">
    <name type="scientific">Cymbomonas tetramitiformis</name>
    <dbReference type="NCBI Taxonomy" id="36881"/>
    <lineage>
        <taxon>Eukaryota</taxon>
        <taxon>Viridiplantae</taxon>
        <taxon>Chlorophyta</taxon>
        <taxon>Pyramimonadophyceae</taxon>
        <taxon>Pyramimonadales</taxon>
        <taxon>Pyramimonadaceae</taxon>
        <taxon>Cymbomonas</taxon>
    </lineage>
</organism>
<keyword evidence="3" id="KW-1185">Reference proteome</keyword>
<sequence length="414" mass="44456">MQNAGGRLTPITVLHGFLGSGKTTLLQQWLNNKDGRQVGVVVNDMAEVNIDSELVQTEFGDASDFMLQLENGCACCSLGDDMINSIEHLIRTAAAQNRAYDHIIVECSGVAEPVNTRSKFLAAVNAELDIAELGTLANLVTVVDASTFLQDFACWDTLGARGDLGEWQAGDLRVWGGQRKHVVELLMSQVEVADVIVINKSDTVPTVDALARIQKLVRLLNPTASVITTEWGHVPLSQVLQASGQSKQTVLQDDEEQHVHALQALPEGSAARHIAGEALRSADVPIHSTNTAPQIRPGERAEVPAWAFREGAPCFTCEQAPAVTTSNEGPAAHVAHVVYRARRPFNVHRLQELLRGLHVDGGGDPAQQPCGWLELAQLNAAAGKGKAELKREVSARVPAFEVGKGSGSARVPRL</sequence>
<dbReference type="CDD" id="cd03112">
    <property type="entry name" value="CobW-like"/>
    <property type="match status" value="1"/>
</dbReference>
<reference evidence="2 3" key="1">
    <citation type="journal article" date="2015" name="Genome Biol. Evol.">
        <title>Comparative Genomics of a Bacterivorous Green Alga Reveals Evolutionary Causalities and Consequences of Phago-Mixotrophic Mode of Nutrition.</title>
        <authorList>
            <person name="Burns J.A."/>
            <person name="Paasch A."/>
            <person name="Narechania A."/>
            <person name="Kim E."/>
        </authorList>
    </citation>
    <scope>NUCLEOTIDE SEQUENCE [LARGE SCALE GENOMIC DNA]</scope>
    <source>
        <strain evidence="2 3">PLY_AMNH</strain>
    </source>
</reference>
<feature type="domain" description="CobW/HypB/UreG nucleotide-binding" evidence="1">
    <location>
        <begin position="10"/>
        <end position="227"/>
    </location>
</feature>
<proteinExistence type="predicted"/>
<evidence type="ECO:0000313" key="3">
    <source>
        <dbReference type="Proteomes" id="UP001190700"/>
    </source>
</evidence>
<evidence type="ECO:0000259" key="1">
    <source>
        <dbReference type="Pfam" id="PF02492"/>
    </source>
</evidence>
<dbReference type="PANTHER" id="PTHR43603:SF1">
    <property type="entry name" value="ZINC-REGULATED GTPASE METALLOPROTEIN ACTIVATOR 1"/>
    <property type="match status" value="1"/>
</dbReference>
<dbReference type="PANTHER" id="PTHR43603">
    <property type="entry name" value="COBW DOMAIN-CONTAINING PROTEIN DDB_G0274527"/>
    <property type="match status" value="1"/>
</dbReference>
<dbReference type="AlphaFoldDB" id="A0AAE0L3D0"/>
<protein>
    <recommendedName>
        <fullName evidence="1">CobW/HypB/UreG nucleotide-binding domain-containing protein</fullName>
    </recommendedName>
</protein>
<gene>
    <name evidence="2" type="ORF">CYMTET_21293</name>
</gene>
<dbReference type="InterPro" id="IPR003495">
    <property type="entry name" value="CobW/HypB/UreG_nucleotide-bd"/>
</dbReference>
<dbReference type="SUPFAM" id="SSF52540">
    <property type="entry name" value="P-loop containing nucleoside triphosphate hydrolases"/>
    <property type="match status" value="1"/>
</dbReference>
<comment type="caution">
    <text evidence="2">The sequence shown here is derived from an EMBL/GenBank/DDBJ whole genome shotgun (WGS) entry which is preliminary data.</text>
</comment>
<dbReference type="Gene3D" id="3.40.50.300">
    <property type="entry name" value="P-loop containing nucleotide triphosphate hydrolases"/>
    <property type="match status" value="1"/>
</dbReference>
<dbReference type="Proteomes" id="UP001190700">
    <property type="component" value="Unassembled WGS sequence"/>
</dbReference>
<dbReference type="Pfam" id="PF02492">
    <property type="entry name" value="cobW"/>
    <property type="match status" value="1"/>
</dbReference>
<dbReference type="InterPro" id="IPR051927">
    <property type="entry name" value="Zn_Chap_cDPG_Synth"/>
</dbReference>
<evidence type="ECO:0000313" key="2">
    <source>
        <dbReference type="EMBL" id="KAK3270304.1"/>
    </source>
</evidence>
<dbReference type="InterPro" id="IPR027417">
    <property type="entry name" value="P-loop_NTPase"/>
</dbReference>
<name>A0AAE0L3D0_9CHLO</name>
<dbReference type="EMBL" id="LGRX02010481">
    <property type="protein sequence ID" value="KAK3270304.1"/>
    <property type="molecule type" value="Genomic_DNA"/>
</dbReference>
<feature type="non-terminal residue" evidence="2">
    <location>
        <position position="414"/>
    </location>
</feature>